<sequence>MTRVGGRADPTRSDSKSSGQRPRESQSSWPNNPVAAGVPEVVRGGWPASRWFPVERLERSSHPALRMLPVRTPLMLQALQRSLQKGIPESLKVYGTVYHVNRGNPFKLEALVDRWPDFNTVIVRPPEQEMTDDLDHYTNTYLIYSKDLETCREALASPGTINWKQHLQIQGLQPELEKVIREVAASKSVQVQTTDAILYISPETLQSLAPSLLQRDHANKLPLKTSRPKKEIDDEKFKLSAVEVDNAGLVNGLWVFGGNERSLRFIRRCIRHFPSFCLRGPEGTPVSWSLMDQTGEMRMGGTLAEYRNKGFVAHIIYHQIQALVPRGFPVYSNVARANPYMHRLCQSLGISSIPCGWHQWNCVPLASSR</sequence>
<dbReference type="Bgee" id="ENSOANG00000041848">
    <property type="expression patterns" value="Expressed in adult mammalian kidney and 2 other cell types or tissues"/>
</dbReference>
<dbReference type="PANTHER" id="PTHR15298:SF9">
    <property type="entry name" value="GLYCINE N-ACYLTRANSFERASE"/>
    <property type="match status" value="1"/>
</dbReference>
<evidence type="ECO:0000259" key="13">
    <source>
        <dbReference type="Pfam" id="PF08444"/>
    </source>
</evidence>
<keyword evidence="7" id="KW-0496">Mitochondrion</keyword>
<dbReference type="EC" id="2.3.1.-" evidence="10"/>
<dbReference type="FunCoup" id="A0A6I8P2U7">
    <property type="interactions" value="23"/>
</dbReference>
<evidence type="ECO:0000256" key="10">
    <source>
        <dbReference type="RuleBase" id="RU368002"/>
    </source>
</evidence>
<dbReference type="GO" id="GO:0009636">
    <property type="term" value="P:response to toxic substance"/>
    <property type="evidence" value="ECO:0007669"/>
    <property type="project" value="UniProtKB-KW"/>
</dbReference>
<evidence type="ECO:0000256" key="7">
    <source>
        <dbReference type="ARBA" id="ARBA00023128"/>
    </source>
</evidence>
<keyword evidence="8 10" id="KW-0012">Acyltransferase</keyword>
<accession>A0A6I8P2U7</accession>
<evidence type="ECO:0000256" key="2">
    <source>
        <dbReference type="ARBA" id="ARBA00004173"/>
    </source>
</evidence>
<protein>
    <recommendedName>
        <fullName evidence="10">Glycine N-acyltransferase-like protein</fullName>
        <ecNumber evidence="10">2.3.1.-</ecNumber>
    </recommendedName>
</protein>
<reference evidence="14" key="2">
    <citation type="submission" date="2025-08" db="UniProtKB">
        <authorList>
            <consortium name="Ensembl"/>
        </authorList>
    </citation>
    <scope>IDENTIFICATION</scope>
    <source>
        <strain evidence="14">Glennie</strain>
    </source>
</reference>
<keyword evidence="5 10" id="KW-0808">Transferase</keyword>
<evidence type="ECO:0000256" key="4">
    <source>
        <dbReference type="ARBA" id="ARBA00022575"/>
    </source>
</evidence>
<dbReference type="GeneTree" id="ENSGT00950000183133"/>
<dbReference type="InterPro" id="IPR010313">
    <property type="entry name" value="Glycine_N-acyltransferase"/>
</dbReference>
<dbReference type="Pfam" id="PF08444">
    <property type="entry name" value="Gly_acyl_tr_C"/>
    <property type="match status" value="1"/>
</dbReference>
<feature type="compositionally biased region" description="Polar residues" evidence="11">
    <location>
        <begin position="16"/>
        <end position="31"/>
    </location>
</feature>
<keyword evidence="6" id="KW-0007">Acetylation</keyword>
<gene>
    <name evidence="14" type="primary">LOC100081664</name>
</gene>
<dbReference type="Proteomes" id="UP000002279">
    <property type="component" value="Chromosome 3"/>
</dbReference>
<keyword evidence="15" id="KW-1185">Reference proteome</keyword>
<proteinExistence type="inferred from homology"/>
<evidence type="ECO:0000313" key="15">
    <source>
        <dbReference type="Proteomes" id="UP000002279"/>
    </source>
</evidence>
<dbReference type="Ensembl" id="ENSOANT00000074526.1">
    <property type="protein sequence ID" value="ENSOANP00000047328.1"/>
    <property type="gene ID" value="ENSOANG00000041848.1"/>
</dbReference>
<dbReference type="GO" id="GO:0016410">
    <property type="term" value="F:N-acyltransferase activity"/>
    <property type="evidence" value="ECO:0000318"/>
    <property type="project" value="GO_Central"/>
</dbReference>
<keyword evidence="4" id="KW-0216">Detoxification</keyword>
<dbReference type="InParanoid" id="A0A6I8P2U7"/>
<dbReference type="InterPro" id="IPR015938">
    <property type="entry name" value="Glycine_N-acyltransferase_N"/>
</dbReference>
<dbReference type="Gene3D" id="3.40.630.30">
    <property type="match status" value="1"/>
</dbReference>
<evidence type="ECO:0000256" key="5">
    <source>
        <dbReference type="ARBA" id="ARBA00022679"/>
    </source>
</evidence>
<dbReference type="InterPro" id="IPR013652">
    <property type="entry name" value="Glycine_N-acyltransferase_C"/>
</dbReference>
<evidence type="ECO:0000256" key="11">
    <source>
        <dbReference type="SAM" id="MobiDB-lite"/>
    </source>
</evidence>
<evidence type="ECO:0000313" key="14">
    <source>
        <dbReference type="Ensembl" id="ENSOANP00000047328.1"/>
    </source>
</evidence>
<evidence type="ECO:0000256" key="8">
    <source>
        <dbReference type="ARBA" id="ARBA00023315"/>
    </source>
</evidence>
<dbReference type="AlphaFoldDB" id="A0A6I8P2U7"/>
<dbReference type="GO" id="GO:0005739">
    <property type="term" value="C:mitochondrion"/>
    <property type="evidence" value="ECO:0000318"/>
    <property type="project" value="GO_Central"/>
</dbReference>
<feature type="domain" description="Glycine N-acyltransferase C-terminal" evidence="13">
    <location>
        <begin position="276"/>
        <end position="364"/>
    </location>
</feature>
<dbReference type="GO" id="GO:0047962">
    <property type="term" value="F:glycine N-benzoyltransferase activity"/>
    <property type="evidence" value="ECO:0007669"/>
    <property type="project" value="UniProtKB-EC"/>
</dbReference>
<feature type="domain" description="Glycine N-acyltransferase N-terminal" evidence="12">
    <location>
        <begin position="67"/>
        <end position="274"/>
    </location>
</feature>
<reference evidence="14 15" key="1">
    <citation type="journal article" date="2008" name="Nature">
        <title>Genome analysis of the platypus reveals unique signatures of evolution.</title>
        <authorList>
            <person name="Warren W.C."/>
            <person name="Hillier L.W."/>
            <person name="Marshall Graves J.A."/>
            <person name="Birney E."/>
            <person name="Ponting C.P."/>
            <person name="Grutzner F."/>
            <person name="Belov K."/>
            <person name="Miller W."/>
            <person name="Clarke L."/>
            <person name="Chinwalla A.T."/>
            <person name="Yang S.P."/>
            <person name="Heger A."/>
            <person name="Locke D.P."/>
            <person name="Miethke P."/>
            <person name="Waters P.D."/>
            <person name="Veyrunes F."/>
            <person name="Fulton L."/>
            <person name="Fulton B."/>
            <person name="Graves T."/>
            <person name="Wallis J."/>
            <person name="Puente X.S."/>
            <person name="Lopez-Otin C."/>
            <person name="Ordonez G.R."/>
            <person name="Eichler E.E."/>
            <person name="Chen L."/>
            <person name="Cheng Z."/>
            <person name="Deakin J.E."/>
            <person name="Alsop A."/>
            <person name="Thompson K."/>
            <person name="Kirby P."/>
            <person name="Papenfuss A.T."/>
            <person name="Wakefield M.J."/>
            <person name="Olender T."/>
            <person name="Lancet D."/>
            <person name="Huttley G.A."/>
            <person name="Smit A.F."/>
            <person name="Pask A."/>
            <person name="Temple-Smith P."/>
            <person name="Batzer M.A."/>
            <person name="Walker J.A."/>
            <person name="Konkel M.K."/>
            <person name="Harris R.S."/>
            <person name="Whittington C.M."/>
            <person name="Wong E.S."/>
            <person name="Gemmell N.J."/>
            <person name="Buschiazzo E."/>
            <person name="Vargas Jentzsch I.M."/>
            <person name="Merkel A."/>
            <person name="Schmitz J."/>
            <person name="Zemann A."/>
            <person name="Churakov G."/>
            <person name="Kriegs J.O."/>
            <person name="Brosius J."/>
            <person name="Murchison E.P."/>
            <person name="Sachidanandam R."/>
            <person name="Smith C."/>
            <person name="Hannon G.J."/>
            <person name="Tsend-Ayush E."/>
            <person name="McMillan D."/>
            <person name="Attenborough R."/>
            <person name="Rens W."/>
            <person name="Ferguson-Smith M."/>
            <person name="Lefevre C.M."/>
            <person name="Sharp J.A."/>
            <person name="Nicholas K.R."/>
            <person name="Ray D.A."/>
            <person name="Kube M."/>
            <person name="Reinhardt R."/>
            <person name="Pringle T.H."/>
            <person name="Taylor J."/>
            <person name="Jones R.C."/>
            <person name="Nixon B."/>
            <person name="Dacheux J.L."/>
            <person name="Niwa H."/>
            <person name="Sekita Y."/>
            <person name="Huang X."/>
            <person name="Stark A."/>
            <person name="Kheradpour P."/>
            <person name="Kellis M."/>
            <person name="Flicek P."/>
            <person name="Chen Y."/>
            <person name="Webber C."/>
            <person name="Hardison R."/>
            <person name="Nelson J."/>
            <person name="Hallsworth-Pepin K."/>
            <person name="Delehaunty K."/>
            <person name="Markovic C."/>
            <person name="Minx P."/>
            <person name="Feng Y."/>
            <person name="Kremitzki C."/>
            <person name="Mitreva M."/>
            <person name="Glasscock J."/>
            <person name="Wylie T."/>
            <person name="Wohldmann P."/>
            <person name="Thiru P."/>
            <person name="Nhan M.N."/>
            <person name="Pohl C.S."/>
            <person name="Smith S.M."/>
            <person name="Hou S."/>
            <person name="Nefedov M."/>
            <person name="de Jong P.J."/>
            <person name="Renfree M.B."/>
            <person name="Mardis E.R."/>
            <person name="Wilson R.K."/>
        </authorList>
    </citation>
    <scope>NUCLEOTIDE SEQUENCE [LARGE SCALE GENOMIC DNA]</scope>
    <source>
        <strain evidence="14 15">Glennie</strain>
    </source>
</reference>
<comment type="catalytic activity">
    <reaction evidence="1">
        <text>an acyl-CoA + glycine = an N-acylglycine + CoA + H(+)</text>
        <dbReference type="Rhea" id="RHEA:19869"/>
        <dbReference type="ChEBI" id="CHEBI:15378"/>
        <dbReference type="ChEBI" id="CHEBI:57287"/>
        <dbReference type="ChEBI" id="CHEBI:57305"/>
        <dbReference type="ChEBI" id="CHEBI:57670"/>
        <dbReference type="ChEBI" id="CHEBI:58342"/>
        <dbReference type="EC" id="2.3.1.13"/>
    </reaction>
</comment>
<dbReference type="Pfam" id="PF06021">
    <property type="entry name" value="Gly_acyl_tr_N"/>
    <property type="match status" value="1"/>
</dbReference>
<feature type="region of interest" description="Disordered" evidence="11">
    <location>
        <begin position="1"/>
        <end position="40"/>
    </location>
</feature>
<evidence type="ECO:0000256" key="3">
    <source>
        <dbReference type="ARBA" id="ARBA00009110"/>
    </source>
</evidence>
<comment type="similarity">
    <text evidence="3 10">Belongs to the glycine N-acyltransferase family.</text>
</comment>
<organism evidence="14 15">
    <name type="scientific">Ornithorhynchus anatinus</name>
    <name type="common">Duckbill platypus</name>
    <dbReference type="NCBI Taxonomy" id="9258"/>
    <lineage>
        <taxon>Eukaryota</taxon>
        <taxon>Metazoa</taxon>
        <taxon>Chordata</taxon>
        <taxon>Craniata</taxon>
        <taxon>Vertebrata</taxon>
        <taxon>Euteleostomi</taxon>
        <taxon>Mammalia</taxon>
        <taxon>Monotremata</taxon>
        <taxon>Ornithorhynchidae</taxon>
        <taxon>Ornithorhynchus</taxon>
    </lineage>
</organism>
<evidence type="ECO:0000256" key="1">
    <source>
        <dbReference type="ARBA" id="ARBA00000378"/>
    </source>
</evidence>
<evidence type="ECO:0000256" key="9">
    <source>
        <dbReference type="ARBA" id="ARBA00047955"/>
    </source>
</evidence>
<name>A0A6I8P2U7_ORNAN</name>
<evidence type="ECO:0000259" key="12">
    <source>
        <dbReference type="Pfam" id="PF06021"/>
    </source>
</evidence>
<dbReference type="PANTHER" id="PTHR15298">
    <property type="entry name" value="L-COA N-ACYLTRANSFERASE-RELATED"/>
    <property type="match status" value="1"/>
</dbReference>
<dbReference type="GO" id="GO:0047961">
    <property type="term" value="F:glycine N-acyltransferase activity"/>
    <property type="evidence" value="ECO:0007669"/>
    <property type="project" value="UniProtKB-EC"/>
</dbReference>
<comment type="subcellular location">
    <subcellularLocation>
        <location evidence="2">Mitochondrion</location>
    </subcellularLocation>
</comment>
<dbReference type="SUPFAM" id="SSF55729">
    <property type="entry name" value="Acyl-CoA N-acyltransferases (Nat)"/>
    <property type="match status" value="1"/>
</dbReference>
<comment type="catalytic activity">
    <reaction evidence="9">
        <text>benzoyl-CoA + glycine = N-benzoylglycine + CoA + H(+)</text>
        <dbReference type="Rhea" id="RHEA:18493"/>
        <dbReference type="ChEBI" id="CHEBI:15378"/>
        <dbReference type="ChEBI" id="CHEBI:57287"/>
        <dbReference type="ChEBI" id="CHEBI:57305"/>
        <dbReference type="ChEBI" id="CHEBI:57369"/>
        <dbReference type="ChEBI" id="CHEBI:606565"/>
        <dbReference type="EC" id="2.3.1.71"/>
    </reaction>
</comment>
<evidence type="ECO:0000256" key="6">
    <source>
        <dbReference type="ARBA" id="ARBA00022990"/>
    </source>
</evidence>
<dbReference type="InterPro" id="IPR016181">
    <property type="entry name" value="Acyl_CoA_acyltransferase"/>
</dbReference>
<reference evidence="14" key="3">
    <citation type="submission" date="2025-09" db="UniProtKB">
        <authorList>
            <consortium name="Ensembl"/>
        </authorList>
    </citation>
    <scope>IDENTIFICATION</scope>
    <source>
        <strain evidence="14">Glennie</strain>
    </source>
</reference>